<accession>A0A1T3NIZ4</accession>
<protein>
    <submittedName>
        <fullName evidence="1">Uncharacterized protein</fullName>
    </submittedName>
</protein>
<organism evidence="1 2">
    <name type="scientific">Embleya scabrispora</name>
    <dbReference type="NCBI Taxonomy" id="159449"/>
    <lineage>
        <taxon>Bacteria</taxon>
        <taxon>Bacillati</taxon>
        <taxon>Actinomycetota</taxon>
        <taxon>Actinomycetes</taxon>
        <taxon>Kitasatosporales</taxon>
        <taxon>Streptomycetaceae</taxon>
        <taxon>Embleya</taxon>
    </lineage>
</organism>
<gene>
    <name evidence="1" type="ORF">B4N89_45230</name>
</gene>
<dbReference type="EMBL" id="MWQN01000005">
    <property type="protein sequence ID" value="OPC76695.1"/>
    <property type="molecule type" value="Genomic_DNA"/>
</dbReference>
<dbReference type="InterPro" id="IPR027417">
    <property type="entry name" value="P-loop_NTPase"/>
</dbReference>
<comment type="caution">
    <text evidence="1">The sequence shown here is derived from an EMBL/GenBank/DDBJ whole genome shotgun (WGS) entry which is preliminary data.</text>
</comment>
<dbReference type="AlphaFoldDB" id="A0A1T3NIZ4"/>
<dbReference type="SUPFAM" id="SSF52540">
    <property type="entry name" value="P-loop containing nucleoside triphosphate hydrolases"/>
    <property type="match status" value="1"/>
</dbReference>
<name>A0A1T3NIZ4_9ACTN</name>
<keyword evidence="2" id="KW-1185">Reference proteome</keyword>
<dbReference type="Proteomes" id="UP000190037">
    <property type="component" value="Unassembled WGS sequence"/>
</dbReference>
<reference evidence="1 2" key="1">
    <citation type="submission" date="2017-03" db="EMBL/GenBank/DDBJ databases">
        <title>Draft genome sequence of Streptomyces scabrisporus NF3, endophyte isolated from Amphipterygium adstringens.</title>
        <authorList>
            <person name="Vazquez M."/>
            <person name="Ceapa C.D."/>
            <person name="Rodriguez Luna D."/>
            <person name="Sanchez Esquivel S."/>
        </authorList>
    </citation>
    <scope>NUCLEOTIDE SEQUENCE [LARGE SCALE GENOMIC DNA]</scope>
    <source>
        <strain evidence="1 2">NF3</strain>
    </source>
</reference>
<dbReference type="Gene3D" id="3.40.50.300">
    <property type="entry name" value="P-loop containing nucleotide triphosphate hydrolases"/>
    <property type="match status" value="1"/>
</dbReference>
<sequence length="95" mass="10463">MSFRAFVLAATGGRRRGRAPYPYQERLAAEGLPALLRVPTGAGKTLSAVLPWLWRLMLCPEETVRARSRRRLLTFPGSIDDVSNVGIPAVWGTRG</sequence>
<proteinExistence type="predicted"/>
<evidence type="ECO:0000313" key="2">
    <source>
        <dbReference type="Proteomes" id="UP000190037"/>
    </source>
</evidence>
<evidence type="ECO:0000313" key="1">
    <source>
        <dbReference type="EMBL" id="OPC76695.1"/>
    </source>
</evidence>